<evidence type="ECO:0000256" key="1">
    <source>
        <dbReference type="ARBA" id="ARBA00005801"/>
    </source>
</evidence>
<evidence type="ECO:0000256" key="2">
    <source>
        <dbReference type="SAM" id="Phobius"/>
    </source>
</evidence>
<comment type="similarity">
    <text evidence="1">Belongs to the peptidase A24 family.</text>
</comment>
<feature type="domain" description="Prepilin type IV endopeptidase peptidase" evidence="3">
    <location>
        <begin position="88"/>
        <end position="199"/>
    </location>
</feature>
<dbReference type="PANTHER" id="PTHR30487:SF0">
    <property type="entry name" value="PREPILIN LEADER PEPTIDASE_N-METHYLTRANSFERASE-RELATED"/>
    <property type="match status" value="1"/>
</dbReference>
<feature type="transmembrane region" description="Helical" evidence="2">
    <location>
        <begin position="82"/>
        <end position="98"/>
    </location>
</feature>
<dbReference type="Pfam" id="PF01478">
    <property type="entry name" value="Peptidase_A24"/>
    <property type="match status" value="1"/>
</dbReference>
<feature type="transmembrane region" description="Helical" evidence="2">
    <location>
        <begin position="186"/>
        <end position="204"/>
    </location>
</feature>
<comment type="caution">
    <text evidence="4">The sequence shown here is derived from an EMBL/GenBank/DDBJ whole genome shotgun (WGS) entry which is preliminary data.</text>
</comment>
<dbReference type="GO" id="GO:0006465">
    <property type="term" value="P:signal peptide processing"/>
    <property type="evidence" value="ECO:0007669"/>
    <property type="project" value="TreeGrafter"/>
</dbReference>
<protein>
    <recommendedName>
        <fullName evidence="3">Prepilin type IV endopeptidase peptidase domain-containing protein</fullName>
    </recommendedName>
</protein>
<keyword evidence="5" id="KW-1185">Reference proteome</keyword>
<feature type="transmembrane region" description="Helical" evidence="2">
    <location>
        <begin position="20"/>
        <end position="40"/>
    </location>
</feature>
<keyword evidence="2" id="KW-0472">Membrane</keyword>
<evidence type="ECO:0000313" key="5">
    <source>
        <dbReference type="Proteomes" id="UP000288711"/>
    </source>
</evidence>
<dbReference type="InterPro" id="IPR000045">
    <property type="entry name" value="Prepilin_IV_endopep_pep"/>
</dbReference>
<dbReference type="AlphaFoldDB" id="A0A444BAY1"/>
<feature type="transmembrane region" description="Helical" evidence="2">
    <location>
        <begin position="211"/>
        <end position="229"/>
    </location>
</feature>
<dbReference type="GO" id="GO:0004190">
    <property type="term" value="F:aspartic-type endopeptidase activity"/>
    <property type="evidence" value="ECO:0007669"/>
    <property type="project" value="InterPro"/>
</dbReference>
<name>A0A444BAY1_9MICO</name>
<sequence>MDEPARPGRPPSSVTAVEARTVVVAILALVVGVAGWRWLATGGYRREDEGGPLPRHVWVAAVAPFVAVAVERGLADRPWPVLLAPLSLSLAGLVLAAIDADVHRLPNAITVPLAPAIALAVTVASFATGDLAALARAGTAALLVGGGAIALSLLLPGRSIGLGDAKLLVSIAPTLAWLGWSELVVGIWLGFVLGGIVALSLLLTRRAGRRTSLAFGPHLVAGAVLALALA</sequence>
<dbReference type="EMBL" id="PIPF01000001">
    <property type="protein sequence ID" value="RWU85611.1"/>
    <property type="molecule type" value="Genomic_DNA"/>
</dbReference>
<evidence type="ECO:0000313" key="4">
    <source>
        <dbReference type="EMBL" id="RWU85611.1"/>
    </source>
</evidence>
<dbReference type="Gene3D" id="1.20.120.1220">
    <property type="match status" value="1"/>
</dbReference>
<gene>
    <name evidence="4" type="ORF">CWN80_01085</name>
</gene>
<accession>A0A444BAY1</accession>
<keyword evidence="2" id="KW-0812">Transmembrane</keyword>
<evidence type="ECO:0000259" key="3">
    <source>
        <dbReference type="Pfam" id="PF01478"/>
    </source>
</evidence>
<reference evidence="4 5" key="1">
    <citation type="journal article" date="2009" name="Int. J. Syst. Evol. Microbiol.">
        <title>Janibacter hoylei sp. nov., Bacillus isronensis sp. nov. and Bacillus aryabhattai sp. nov., isolated from cryotubes used for collecting air from the upper atmosphere.</title>
        <authorList>
            <person name="Shivaji S."/>
            <person name="Chaturvedi P."/>
            <person name="Begum Z."/>
            <person name="Pindi P.K."/>
            <person name="Manorama R."/>
            <person name="Padmanaban D.A."/>
            <person name="Shouche Y.S."/>
            <person name="Pawar S."/>
            <person name="Vaishampayan P."/>
            <person name="Dutt C.B."/>
            <person name="Datta G.N."/>
            <person name="Manchanda R.K."/>
            <person name="Rao U.R."/>
            <person name="Bhargava P.M."/>
            <person name="Narlikar J.V."/>
        </authorList>
    </citation>
    <scope>NUCLEOTIDE SEQUENCE [LARGE SCALE GENOMIC DNA]</scope>
    <source>
        <strain evidence="4 5">PVAS-1</strain>
    </source>
</reference>
<dbReference type="Proteomes" id="UP000288711">
    <property type="component" value="Unassembled WGS sequence"/>
</dbReference>
<dbReference type="GO" id="GO:0005886">
    <property type="term" value="C:plasma membrane"/>
    <property type="evidence" value="ECO:0007669"/>
    <property type="project" value="TreeGrafter"/>
</dbReference>
<proteinExistence type="inferred from homology"/>
<keyword evidence="2" id="KW-1133">Transmembrane helix</keyword>
<dbReference type="InterPro" id="IPR050882">
    <property type="entry name" value="Prepilin_peptidase/N-MTase"/>
</dbReference>
<feature type="transmembrane region" description="Helical" evidence="2">
    <location>
        <begin position="105"/>
        <end position="127"/>
    </location>
</feature>
<organism evidence="4 5">
    <name type="scientific">Janibacter hoylei PVAS-1</name>
    <dbReference type="NCBI Taxonomy" id="1210046"/>
    <lineage>
        <taxon>Bacteria</taxon>
        <taxon>Bacillati</taxon>
        <taxon>Actinomycetota</taxon>
        <taxon>Actinomycetes</taxon>
        <taxon>Micrococcales</taxon>
        <taxon>Intrasporangiaceae</taxon>
        <taxon>Janibacter</taxon>
    </lineage>
</organism>
<dbReference type="PANTHER" id="PTHR30487">
    <property type="entry name" value="TYPE 4 PREPILIN-LIKE PROTEINS LEADER PEPTIDE-PROCESSING ENZYME"/>
    <property type="match status" value="1"/>
</dbReference>
<feature type="transmembrane region" description="Helical" evidence="2">
    <location>
        <begin position="133"/>
        <end position="155"/>
    </location>
</feature>
<feature type="transmembrane region" description="Helical" evidence="2">
    <location>
        <begin position="52"/>
        <end position="70"/>
    </location>
</feature>